<organism evidence="2 3">
    <name type="scientific">Lacibacter cauensis</name>
    <dbReference type="NCBI Taxonomy" id="510947"/>
    <lineage>
        <taxon>Bacteria</taxon>
        <taxon>Pseudomonadati</taxon>
        <taxon>Bacteroidota</taxon>
        <taxon>Chitinophagia</taxon>
        <taxon>Chitinophagales</taxon>
        <taxon>Chitinophagaceae</taxon>
        <taxon>Lacibacter</taxon>
    </lineage>
</organism>
<dbReference type="RefSeq" id="WP_144887904.1">
    <property type="nucleotide sequence ID" value="NZ_VLLE01000006.1"/>
</dbReference>
<evidence type="ECO:0000313" key="2">
    <source>
        <dbReference type="EMBL" id="TWI79123.1"/>
    </source>
</evidence>
<name>A0A562SD83_9BACT</name>
<proteinExistence type="predicted"/>
<dbReference type="AlphaFoldDB" id="A0A562SD83"/>
<feature type="signal peptide" evidence="1">
    <location>
        <begin position="1"/>
        <end position="18"/>
    </location>
</feature>
<dbReference type="SUPFAM" id="SSF48452">
    <property type="entry name" value="TPR-like"/>
    <property type="match status" value="1"/>
</dbReference>
<evidence type="ECO:0000256" key="1">
    <source>
        <dbReference type="SAM" id="SignalP"/>
    </source>
</evidence>
<dbReference type="OrthoDB" id="725871at2"/>
<accession>A0A562SD83</accession>
<feature type="chain" id="PRO_5021801133" evidence="1">
    <location>
        <begin position="19"/>
        <end position="497"/>
    </location>
</feature>
<reference evidence="2 3" key="1">
    <citation type="journal article" date="2015" name="Stand. Genomic Sci.">
        <title>Genomic Encyclopedia of Bacterial and Archaeal Type Strains, Phase III: the genomes of soil and plant-associated and newly described type strains.</title>
        <authorList>
            <person name="Whitman W.B."/>
            <person name="Woyke T."/>
            <person name="Klenk H.P."/>
            <person name="Zhou Y."/>
            <person name="Lilburn T.G."/>
            <person name="Beck B.J."/>
            <person name="De Vos P."/>
            <person name="Vandamme P."/>
            <person name="Eisen J.A."/>
            <person name="Garrity G."/>
            <person name="Hugenholtz P."/>
            <person name="Kyrpides N.C."/>
        </authorList>
    </citation>
    <scope>NUCLEOTIDE SEQUENCE [LARGE SCALE GENOMIC DNA]</scope>
    <source>
        <strain evidence="2 3">CGMCC 1.7271</strain>
    </source>
</reference>
<protein>
    <submittedName>
        <fullName evidence="2">Putative outer membrane starch-binding protein</fullName>
    </submittedName>
</protein>
<gene>
    <name evidence="2" type="ORF">IQ13_3522</name>
</gene>
<keyword evidence="1" id="KW-0732">Signal</keyword>
<dbReference type="EMBL" id="VLLE01000006">
    <property type="protein sequence ID" value="TWI79123.1"/>
    <property type="molecule type" value="Genomic_DNA"/>
</dbReference>
<dbReference type="Proteomes" id="UP000316167">
    <property type="component" value="Unassembled WGS sequence"/>
</dbReference>
<dbReference type="InterPro" id="IPR011990">
    <property type="entry name" value="TPR-like_helical_dom_sf"/>
</dbReference>
<evidence type="ECO:0000313" key="3">
    <source>
        <dbReference type="Proteomes" id="UP000316167"/>
    </source>
</evidence>
<dbReference type="PROSITE" id="PS51257">
    <property type="entry name" value="PROKAR_LIPOPROTEIN"/>
    <property type="match status" value="1"/>
</dbReference>
<keyword evidence="3" id="KW-1185">Reference proteome</keyword>
<dbReference type="Gene3D" id="1.25.40.390">
    <property type="match status" value="1"/>
</dbReference>
<sequence length="497" mass="54517">MKKINKYLLFLALLTVGASGCKKNILDVPNENDPDFKKVYAKGEDVENVAAGLFNTVFHGEHDFTGVQMMMAVAADHVTCSWGNAGMRDMSWEPRNNGWNNSPSYANGTVLKATYDKMYSAISTASLVIKAIDGGVKIGDNGAGNTRALAMAHFIQGVAYGNLALLFDKAHVVDEKTTVEGKLETAKPYKEVAAAAIAYLEKAIAESNSSFTIPTNWLGSPTAVSSADFKKMCNTAAARILSYLPRNKTELAATDWAKVKTYADAGITSDWKVVMDGTSTWYFEAGDYLTYPGWGRTDMYVVNLMDPTQPKHWDDSPTFPHPPASTAPIDQRLNSDFQYLPSNDFLAARGYYHFSNYRNKRYDAIYVAAIGEKAEVMKAENDLLKAEARAYTGDLAGAAAIINAGTRVTRGNMTPVGAVLADIIKAIHHERHVELYTTGMGIQFFEMRKQNLLQKGTPLHFPIPAKILELFRLTPPFYTFGTEAKADGIGTSNAGWR</sequence>
<comment type="caution">
    <text evidence="2">The sequence shown here is derived from an EMBL/GenBank/DDBJ whole genome shotgun (WGS) entry which is preliminary data.</text>
</comment>